<dbReference type="InterPro" id="IPR014782">
    <property type="entry name" value="Peptidase_M1_dom"/>
</dbReference>
<dbReference type="GO" id="GO:0008270">
    <property type="term" value="F:zinc ion binding"/>
    <property type="evidence" value="ECO:0007669"/>
    <property type="project" value="InterPro"/>
</dbReference>
<evidence type="ECO:0000256" key="18">
    <source>
        <dbReference type="ARBA" id="ARBA00023157"/>
    </source>
</evidence>
<dbReference type="PANTHER" id="PTHR11533:SF276">
    <property type="entry name" value="GLUTAMYL AMINOPEPTIDASE"/>
    <property type="match status" value="1"/>
</dbReference>
<feature type="domain" description="Aminopeptidase N-like N-terminal" evidence="27">
    <location>
        <begin position="137"/>
        <end position="331"/>
    </location>
</feature>
<dbReference type="InterPro" id="IPR034016">
    <property type="entry name" value="M1_APN-typ"/>
</dbReference>
<dbReference type="FunFam" id="2.60.40.1730:FF:000012">
    <property type="entry name" value="Aminopeptidase N"/>
    <property type="match status" value="1"/>
</dbReference>
<keyword evidence="16" id="KW-0482">Metalloprotease</keyword>
<feature type="domain" description="ERAP1-like C-terminal" evidence="26">
    <location>
        <begin position="676"/>
        <end position="987"/>
    </location>
</feature>
<evidence type="ECO:0000256" key="6">
    <source>
        <dbReference type="ARBA" id="ARBA00022438"/>
    </source>
</evidence>
<evidence type="ECO:0000313" key="29">
    <source>
        <dbReference type="Proteomes" id="UP000749559"/>
    </source>
</evidence>
<gene>
    <name evidence="28" type="ORF">OFUS_LOCUS6787</name>
</gene>
<dbReference type="OrthoDB" id="275509at2759"/>
<evidence type="ECO:0000256" key="15">
    <source>
        <dbReference type="ARBA" id="ARBA00022989"/>
    </source>
</evidence>
<dbReference type="Pfam" id="PF11838">
    <property type="entry name" value="ERAP1_C"/>
    <property type="match status" value="1"/>
</dbReference>
<evidence type="ECO:0000256" key="5">
    <source>
        <dbReference type="ARBA" id="ARBA00012567"/>
    </source>
</evidence>
<keyword evidence="19" id="KW-0325">Glycoprotein</keyword>
<dbReference type="Gene3D" id="1.10.390.10">
    <property type="entry name" value="Neutral Protease Domain 2"/>
    <property type="match status" value="1"/>
</dbReference>
<dbReference type="GO" id="GO:0004230">
    <property type="term" value="F:glutamyl aminopeptidase activity"/>
    <property type="evidence" value="ECO:0007669"/>
    <property type="project" value="UniProtKB-EC"/>
</dbReference>
<dbReference type="FunFam" id="2.60.40.1910:FF:000006">
    <property type="entry name" value="Aminopeptidase"/>
    <property type="match status" value="1"/>
</dbReference>
<feature type="compositionally biased region" description="Polar residues" evidence="23">
    <location>
        <begin position="97"/>
        <end position="121"/>
    </location>
</feature>
<evidence type="ECO:0000256" key="13">
    <source>
        <dbReference type="ARBA" id="ARBA00022837"/>
    </source>
</evidence>
<dbReference type="Gene3D" id="1.25.50.20">
    <property type="match status" value="1"/>
</dbReference>
<evidence type="ECO:0000256" key="21">
    <source>
        <dbReference type="PIRSR" id="PIRSR634016-3"/>
    </source>
</evidence>
<dbReference type="GO" id="GO:0005615">
    <property type="term" value="C:extracellular space"/>
    <property type="evidence" value="ECO:0007669"/>
    <property type="project" value="TreeGrafter"/>
</dbReference>
<dbReference type="SUPFAM" id="SSF63737">
    <property type="entry name" value="Leukotriene A4 hydrolase N-terminal domain"/>
    <property type="match status" value="1"/>
</dbReference>
<dbReference type="PANTHER" id="PTHR11533">
    <property type="entry name" value="PROTEASE M1 ZINC METALLOPROTEASE"/>
    <property type="match status" value="1"/>
</dbReference>
<evidence type="ECO:0000256" key="9">
    <source>
        <dbReference type="ARBA" id="ARBA00022692"/>
    </source>
</evidence>
<keyword evidence="6" id="KW-0031">Aminopeptidase</keyword>
<evidence type="ECO:0000259" key="26">
    <source>
        <dbReference type="Pfam" id="PF11838"/>
    </source>
</evidence>
<evidence type="ECO:0000256" key="16">
    <source>
        <dbReference type="ARBA" id="ARBA00023049"/>
    </source>
</evidence>
<feature type="binding site" evidence="21">
    <location>
        <position position="438"/>
    </location>
    <ligand>
        <name>Zn(2+)</name>
        <dbReference type="ChEBI" id="CHEBI:29105"/>
        <note>catalytic</note>
    </ligand>
</feature>
<reference evidence="28" key="1">
    <citation type="submission" date="2022-03" db="EMBL/GenBank/DDBJ databases">
        <authorList>
            <person name="Martin C."/>
        </authorList>
    </citation>
    <scope>NUCLEOTIDE SEQUENCE</scope>
</reference>
<evidence type="ECO:0000256" key="12">
    <source>
        <dbReference type="ARBA" id="ARBA00022833"/>
    </source>
</evidence>
<evidence type="ECO:0000256" key="24">
    <source>
        <dbReference type="SAM" id="Phobius"/>
    </source>
</evidence>
<feature type="binding site" evidence="21">
    <location>
        <position position="442"/>
    </location>
    <ligand>
        <name>Zn(2+)</name>
        <dbReference type="ChEBI" id="CHEBI:29105"/>
        <note>catalytic</note>
    </ligand>
</feature>
<dbReference type="InterPro" id="IPR042097">
    <property type="entry name" value="Aminopeptidase_N-like_N_sf"/>
</dbReference>
<protein>
    <recommendedName>
        <fullName evidence="5">glutamyl aminopeptidase</fullName>
        <ecNumber evidence="5">3.4.11.7</ecNumber>
    </recommendedName>
</protein>
<feature type="site" description="Transition state stabilizer" evidence="22">
    <location>
        <position position="523"/>
    </location>
</feature>
<dbReference type="GO" id="GO:0006508">
    <property type="term" value="P:proteolysis"/>
    <property type="evidence" value="ECO:0007669"/>
    <property type="project" value="UniProtKB-KW"/>
</dbReference>
<evidence type="ECO:0000256" key="2">
    <source>
        <dbReference type="ARBA" id="ARBA00004401"/>
    </source>
</evidence>
<keyword evidence="10 21" id="KW-0479">Metal-binding</keyword>
<feature type="region of interest" description="Disordered" evidence="23">
    <location>
        <begin position="97"/>
        <end position="124"/>
    </location>
</feature>
<evidence type="ECO:0000259" key="25">
    <source>
        <dbReference type="Pfam" id="PF01433"/>
    </source>
</evidence>
<proteinExistence type="inferred from homology"/>
<evidence type="ECO:0000256" key="10">
    <source>
        <dbReference type="ARBA" id="ARBA00022723"/>
    </source>
</evidence>
<keyword evidence="14" id="KW-0735">Signal-anchor</keyword>
<feature type="binding site" evidence="21">
    <location>
        <position position="461"/>
    </location>
    <ligand>
        <name>Zn(2+)</name>
        <dbReference type="ChEBI" id="CHEBI:29105"/>
        <note>catalytic</note>
    </ligand>
</feature>
<sequence length="1062" mass="120942">MYSSQEKFEMGSALTIKEAKKGTFISHCVCGILIILVCAVIACVGLIVHFAVPKPDCKCDCSGVTPISPEAQWQECLAISETRGECACPSSWTTTKASPMTSSPMVPETSPTTPDVSTPAPTSAPRILNNRLNSTVVPYHYDIELKPYVYDGETTFGLDGSVTMYMTCEMATDVVVFHTDQITVNESSIVFQDDAANQIAVTRWSYDIDRQHFKLYLAETLVVSTNYMLSMTYNGTLLHSDYEGFYLSSYTPMASPNTTRYLATTQFEQTGARRAVPCFDEPAMKATYNVTLVRKAAWSSLSNMNILYNETRGDGWVADVYNKTVVMSTYLLAFVVCDFEYKERTTPRGTMFRIWARSDYIDYVDYALEVSGEIMEFLEDYYNITYPLPYTDQIVIPDFRSGAMENWGLVTYRNTRMLFNPKYCRQADKFSIAEVIVHELAHQWFGNLVTMEWWDDIWLNEGFATYFESPGVDAVEPTWKMNQIALRVAQSIMRRDGGDSQPVFVKDIEHHTELGKAFASITYSKGGSVIRMMKYFLGEETFKRGLSEYLKKYAYSNAVHEDLYKVLSDQAIMDQVDSWDNKTTNFSNIMDTWIEQQGYPVLTVTNNYDGKVTFKQDHFLYDANITLKDESPFGSYMWNIPIVYQTSAGVDKVWMYMNEKEATKPVAAAPTDMSKWFLVNVEGQGYYRVKYNLENWDAILAQLSADNSAFAVENRAQIVDDAFQMARAGQLSEMQALRTTIYLGSEQEYMPWYAAYVGLDYIDLMLRSTVTYGDYSKYMLGRIAPAYGFVGWDDSSATEHTEKYLRIIILREACRNRHKPCLDESVKQFAAYMTNSTTNPISTNLRRIVYCNAIRNGGAAEWEFIFNLYVTLGNSLDYIAYERGAQGDALACTNEEWLLRKYMEYGYNNDIDVIVQRVARNEAGWRMVWDTADQNIGSDGKSLNFWANVMTALTEKFNTVQEKAKLQALADKHRGKGLDAYMTTLLNRVQTNIDWMATNFNDIKMFLDQQNAGSYAQSYSLSTSSQKSSIRGHVDLTVQGEVPYLDIRGDVDMPYEFTSRVL</sequence>
<dbReference type="InterPro" id="IPR045357">
    <property type="entry name" value="Aminopeptidase_N-like_N"/>
</dbReference>
<evidence type="ECO:0000256" key="3">
    <source>
        <dbReference type="ARBA" id="ARBA00010136"/>
    </source>
</evidence>
<keyword evidence="17 24" id="KW-0472">Membrane</keyword>
<dbReference type="GO" id="GO:0043171">
    <property type="term" value="P:peptide catabolic process"/>
    <property type="evidence" value="ECO:0007669"/>
    <property type="project" value="TreeGrafter"/>
</dbReference>
<evidence type="ECO:0000256" key="23">
    <source>
        <dbReference type="SAM" id="MobiDB-lite"/>
    </source>
</evidence>
<feature type="transmembrane region" description="Helical" evidence="24">
    <location>
        <begin position="24"/>
        <end position="52"/>
    </location>
</feature>
<evidence type="ECO:0000256" key="14">
    <source>
        <dbReference type="ARBA" id="ARBA00022968"/>
    </source>
</evidence>
<dbReference type="PRINTS" id="PR00756">
    <property type="entry name" value="ALADIPTASE"/>
</dbReference>
<comment type="similarity">
    <text evidence="3">Belongs to the peptidase M1 family.</text>
</comment>
<feature type="domain" description="Peptidase M1 membrane alanine aminopeptidase" evidence="25">
    <location>
        <begin position="366"/>
        <end position="593"/>
    </location>
</feature>
<dbReference type="Gene3D" id="2.60.40.1910">
    <property type="match status" value="1"/>
</dbReference>
<dbReference type="GO" id="GO:0042277">
    <property type="term" value="F:peptide binding"/>
    <property type="evidence" value="ECO:0007669"/>
    <property type="project" value="TreeGrafter"/>
</dbReference>
<dbReference type="InterPro" id="IPR024571">
    <property type="entry name" value="ERAP1-like_C_dom"/>
</dbReference>
<comment type="subcellular location">
    <subcellularLocation>
        <location evidence="2">Cell membrane</location>
        <topology evidence="2">Single-pass type II membrane protein</topology>
    </subcellularLocation>
</comment>
<dbReference type="InterPro" id="IPR001930">
    <property type="entry name" value="Peptidase_M1"/>
</dbReference>
<keyword evidence="7" id="KW-1003">Cell membrane</keyword>
<dbReference type="GO" id="GO:0005886">
    <property type="term" value="C:plasma membrane"/>
    <property type="evidence" value="ECO:0007669"/>
    <property type="project" value="UniProtKB-SubCell"/>
</dbReference>
<organism evidence="28 29">
    <name type="scientific">Owenia fusiformis</name>
    <name type="common">Polychaete worm</name>
    <dbReference type="NCBI Taxonomy" id="6347"/>
    <lineage>
        <taxon>Eukaryota</taxon>
        <taxon>Metazoa</taxon>
        <taxon>Spiralia</taxon>
        <taxon>Lophotrochozoa</taxon>
        <taxon>Annelida</taxon>
        <taxon>Polychaeta</taxon>
        <taxon>Sedentaria</taxon>
        <taxon>Canalipalpata</taxon>
        <taxon>Sabellida</taxon>
        <taxon>Oweniida</taxon>
        <taxon>Oweniidae</taxon>
        <taxon>Owenia</taxon>
    </lineage>
</organism>
<feature type="active site" description="Proton acceptor" evidence="20">
    <location>
        <position position="439"/>
    </location>
</feature>
<keyword evidence="8" id="KW-0645">Protease</keyword>
<comment type="caution">
    <text evidence="28">The sequence shown here is derived from an EMBL/GenBank/DDBJ whole genome shotgun (WGS) entry which is preliminary data.</text>
</comment>
<dbReference type="GO" id="GO:0005737">
    <property type="term" value="C:cytoplasm"/>
    <property type="evidence" value="ECO:0007669"/>
    <property type="project" value="TreeGrafter"/>
</dbReference>
<evidence type="ECO:0000256" key="20">
    <source>
        <dbReference type="PIRSR" id="PIRSR634016-1"/>
    </source>
</evidence>
<dbReference type="InterPro" id="IPR027268">
    <property type="entry name" value="Peptidase_M4/M1_CTD_sf"/>
</dbReference>
<evidence type="ECO:0000256" key="8">
    <source>
        <dbReference type="ARBA" id="ARBA00022670"/>
    </source>
</evidence>
<dbReference type="FunFam" id="1.25.50.20:FF:000001">
    <property type="entry name" value="Aminopeptidase"/>
    <property type="match status" value="1"/>
</dbReference>
<keyword evidence="12 21" id="KW-0862">Zinc</keyword>
<dbReference type="EC" id="3.4.11.7" evidence="5"/>
<keyword evidence="11" id="KW-0378">Hydrolase</keyword>
<dbReference type="Gene3D" id="2.60.40.1730">
    <property type="entry name" value="tricorn interacting facor f3 domain"/>
    <property type="match status" value="1"/>
</dbReference>
<dbReference type="AlphaFoldDB" id="A0A8S4NIB1"/>
<name>A0A8S4NIB1_OWEFU</name>
<evidence type="ECO:0000313" key="28">
    <source>
        <dbReference type="EMBL" id="CAH1780041.1"/>
    </source>
</evidence>
<accession>A0A8S4NIB1</accession>
<keyword evidence="18" id="KW-1015">Disulfide bond</keyword>
<keyword evidence="13" id="KW-0106">Calcium</keyword>
<dbReference type="FunFam" id="1.10.390.10:FF:000016">
    <property type="entry name" value="Glutamyl aminopeptidase"/>
    <property type="match status" value="1"/>
</dbReference>
<evidence type="ECO:0000256" key="4">
    <source>
        <dbReference type="ARBA" id="ARBA00011748"/>
    </source>
</evidence>
<evidence type="ECO:0000256" key="1">
    <source>
        <dbReference type="ARBA" id="ARBA00001703"/>
    </source>
</evidence>
<evidence type="ECO:0000256" key="22">
    <source>
        <dbReference type="PIRSR" id="PIRSR634016-4"/>
    </source>
</evidence>
<dbReference type="Pfam" id="PF01433">
    <property type="entry name" value="Peptidase_M1"/>
    <property type="match status" value="1"/>
</dbReference>
<keyword evidence="15 24" id="KW-1133">Transmembrane helix</keyword>
<dbReference type="Pfam" id="PF17900">
    <property type="entry name" value="Peptidase_M1_N"/>
    <property type="match status" value="1"/>
</dbReference>
<evidence type="ECO:0000256" key="19">
    <source>
        <dbReference type="ARBA" id="ARBA00023180"/>
    </source>
</evidence>
<dbReference type="InterPro" id="IPR050344">
    <property type="entry name" value="Peptidase_M1_aminopeptidases"/>
</dbReference>
<comment type="catalytic activity">
    <reaction evidence="1">
        <text>Release of N-terminal glutamate (and to a lesser extent aspartate) from a peptide.</text>
        <dbReference type="EC" id="3.4.11.7"/>
    </reaction>
</comment>
<keyword evidence="29" id="KW-1185">Reference proteome</keyword>
<evidence type="ECO:0000256" key="11">
    <source>
        <dbReference type="ARBA" id="ARBA00022801"/>
    </source>
</evidence>
<comment type="subunit">
    <text evidence="4">Homodimer; disulfide-linked.</text>
</comment>
<evidence type="ECO:0000259" key="27">
    <source>
        <dbReference type="Pfam" id="PF17900"/>
    </source>
</evidence>
<dbReference type="Proteomes" id="UP000749559">
    <property type="component" value="Unassembled WGS sequence"/>
</dbReference>
<keyword evidence="9 24" id="KW-0812">Transmembrane</keyword>
<evidence type="ECO:0000256" key="7">
    <source>
        <dbReference type="ARBA" id="ARBA00022475"/>
    </source>
</evidence>
<dbReference type="SUPFAM" id="SSF55486">
    <property type="entry name" value="Metalloproteases ('zincins'), catalytic domain"/>
    <property type="match status" value="1"/>
</dbReference>
<evidence type="ECO:0000256" key="17">
    <source>
        <dbReference type="ARBA" id="ARBA00023136"/>
    </source>
</evidence>
<comment type="cofactor">
    <cofactor evidence="21">
        <name>Zn(2+)</name>
        <dbReference type="ChEBI" id="CHEBI:29105"/>
    </cofactor>
    <text evidence="21">Binds 1 zinc ion per subunit.</text>
</comment>
<dbReference type="GO" id="GO:0070006">
    <property type="term" value="F:metalloaminopeptidase activity"/>
    <property type="evidence" value="ECO:0007669"/>
    <property type="project" value="TreeGrafter"/>
</dbReference>
<dbReference type="EMBL" id="CAIIXF020000003">
    <property type="protein sequence ID" value="CAH1780041.1"/>
    <property type="molecule type" value="Genomic_DNA"/>
</dbReference>
<dbReference type="CDD" id="cd09601">
    <property type="entry name" value="M1_APN-Q_like"/>
    <property type="match status" value="1"/>
</dbReference>